<dbReference type="EMBL" id="CP017641">
    <property type="protein sequence ID" value="APZ90997.1"/>
    <property type="molecule type" value="Genomic_DNA"/>
</dbReference>
<keyword evidence="1" id="KW-0812">Transmembrane</keyword>
<dbReference type="Proteomes" id="UP000187735">
    <property type="component" value="Chromosome"/>
</dbReference>
<evidence type="ECO:0000313" key="2">
    <source>
        <dbReference type="EMBL" id="APZ90997.1"/>
    </source>
</evidence>
<sequence length="323" mass="35400">MGEWFAVNDLATAVLTLIVIGIFAVLAGWQISKRHTERRVHLVAVAALFLMAGYLTHLWNRPVLAQLVPVSSLVILANWLPIWGSFFAGIYLAMTCVNPWRRGFVGSFALGLCAYSAVQPLLGTGPVCEADSPSTADLQFQTTPFTCSAACAASLLRLHGIEATESELAELCLTREGTHWMGLFRGLKLKTEDTAWDVSVAAFDRNRLLQRSAAPCVLAVDVDITGFEKGVDHGFCSDAGHSVVYLQRYSDDCITVFDPSPDFGVDHWDHRILKCIKRGVTISLIPRDPTSPESLLTARRIAAAVARRPRSVAYANAVADRRW</sequence>
<organism evidence="2 3">
    <name type="scientific">Fuerstiella marisgermanici</name>
    <dbReference type="NCBI Taxonomy" id="1891926"/>
    <lineage>
        <taxon>Bacteria</taxon>
        <taxon>Pseudomonadati</taxon>
        <taxon>Planctomycetota</taxon>
        <taxon>Planctomycetia</taxon>
        <taxon>Planctomycetales</taxon>
        <taxon>Planctomycetaceae</taxon>
        <taxon>Fuerstiella</taxon>
    </lineage>
</organism>
<dbReference type="Gene3D" id="3.90.70.10">
    <property type="entry name" value="Cysteine proteinases"/>
    <property type="match status" value="1"/>
</dbReference>
<reference evidence="2 3" key="1">
    <citation type="journal article" date="2016" name="Front. Microbiol.">
        <title>Fuerstia marisgermanicae gen. nov., sp. nov., an Unusual Member of the Phylum Planctomycetes from the German Wadden Sea.</title>
        <authorList>
            <person name="Kohn T."/>
            <person name="Heuer A."/>
            <person name="Jogler M."/>
            <person name="Vollmers J."/>
            <person name="Boedeker C."/>
            <person name="Bunk B."/>
            <person name="Rast P."/>
            <person name="Borchert D."/>
            <person name="Glockner I."/>
            <person name="Freese H.M."/>
            <person name="Klenk H.P."/>
            <person name="Overmann J."/>
            <person name="Kaster A.K."/>
            <person name="Rohde M."/>
            <person name="Wiegand S."/>
            <person name="Jogler C."/>
        </authorList>
    </citation>
    <scope>NUCLEOTIDE SEQUENCE [LARGE SCALE GENOMIC DNA]</scope>
    <source>
        <strain evidence="2 3">NH11</strain>
    </source>
</reference>
<keyword evidence="1" id="KW-1133">Transmembrane helix</keyword>
<protein>
    <recommendedName>
        <fullName evidence="4">Peptidase C39 domain-containing protein</fullName>
    </recommendedName>
</protein>
<name>A0A1P8WAB0_9PLAN</name>
<feature type="transmembrane region" description="Helical" evidence="1">
    <location>
        <begin position="6"/>
        <end position="28"/>
    </location>
</feature>
<feature type="transmembrane region" description="Helical" evidence="1">
    <location>
        <begin position="40"/>
        <end position="59"/>
    </location>
</feature>
<accession>A0A1P8WAB0</accession>
<evidence type="ECO:0000313" key="3">
    <source>
        <dbReference type="Proteomes" id="UP000187735"/>
    </source>
</evidence>
<keyword evidence="3" id="KW-1185">Reference proteome</keyword>
<dbReference type="AlphaFoldDB" id="A0A1P8WAB0"/>
<proteinExistence type="predicted"/>
<keyword evidence="1" id="KW-0472">Membrane</keyword>
<evidence type="ECO:0008006" key="4">
    <source>
        <dbReference type="Google" id="ProtNLM"/>
    </source>
</evidence>
<gene>
    <name evidence="2" type="ORF">Fuma_00581</name>
</gene>
<feature type="transmembrane region" description="Helical" evidence="1">
    <location>
        <begin position="71"/>
        <end position="92"/>
    </location>
</feature>
<evidence type="ECO:0000256" key="1">
    <source>
        <dbReference type="SAM" id="Phobius"/>
    </source>
</evidence>
<dbReference type="KEGG" id="fmr:Fuma_00581"/>